<evidence type="ECO:0000256" key="3">
    <source>
        <dbReference type="ARBA" id="ARBA00023052"/>
    </source>
</evidence>
<dbReference type="Pfam" id="PF02779">
    <property type="entry name" value="Transket_pyr"/>
    <property type="match status" value="1"/>
</dbReference>
<protein>
    <submittedName>
        <fullName evidence="5">Transketolase central region</fullName>
    </submittedName>
</protein>
<dbReference type="CDD" id="cd07033">
    <property type="entry name" value="TPP_PYR_DXS_TK_like"/>
    <property type="match status" value="1"/>
</dbReference>
<keyword evidence="3" id="KW-0786">Thiamine pyrophosphate</keyword>
<dbReference type="Gene3D" id="3.40.50.920">
    <property type="match status" value="1"/>
</dbReference>
<dbReference type="Gene3D" id="3.40.50.970">
    <property type="match status" value="1"/>
</dbReference>
<evidence type="ECO:0000256" key="1">
    <source>
        <dbReference type="ARBA" id="ARBA00001964"/>
    </source>
</evidence>
<reference evidence="5 6" key="1">
    <citation type="journal article" date="2015" name="Nature">
        <title>rRNA introns, odd ribosomes, and small enigmatic genomes across a large radiation of phyla.</title>
        <authorList>
            <person name="Brown C.T."/>
            <person name="Hug L.A."/>
            <person name="Thomas B.C."/>
            <person name="Sharon I."/>
            <person name="Castelle C.J."/>
            <person name="Singh A."/>
            <person name="Wilkins M.J."/>
            <person name="Williams K.H."/>
            <person name="Banfield J.F."/>
        </authorList>
    </citation>
    <scope>NUCLEOTIDE SEQUENCE [LARGE SCALE GENOMIC DNA]</scope>
</reference>
<feature type="domain" description="Transketolase-like pyrimidine-binding" evidence="4">
    <location>
        <begin position="2"/>
        <end position="167"/>
    </location>
</feature>
<dbReference type="InterPro" id="IPR005475">
    <property type="entry name" value="Transketolase-like_Pyr-bd"/>
</dbReference>
<dbReference type="InterPro" id="IPR033248">
    <property type="entry name" value="Transketolase_C"/>
</dbReference>
<dbReference type="EMBL" id="LCDO01000024">
    <property type="protein sequence ID" value="KKS55614.1"/>
    <property type="molecule type" value="Genomic_DNA"/>
</dbReference>
<comment type="caution">
    <text evidence="5">The sequence shown here is derived from an EMBL/GenBank/DDBJ whole genome shotgun (WGS) entry which is preliminary data.</text>
</comment>
<dbReference type="AlphaFoldDB" id="A0A0G1A3Y4"/>
<gene>
    <name evidence="5" type="ORF">UV20_C0024G0005</name>
</gene>
<comment type="similarity">
    <text evidence="2">Belongs to the transketolase family.</text>
</comment>
<evidence type="ECO:0000259" key="4">
    <source>
        <dbReference type="SMART" id="SM00861"/>
    </source>
</evidence>
<organism evidence="5 6">
    <name type="scientific">Candidatus Magasanikbacteria bacterium GW2011_GWA2_42_32</name>
    <dbReference type="NCBI Taxonomy" id="1619039"/>
    <lineage>
        <taxon>Bacteria</taxon>
        <taxon>Candidatus Magasanikiibacteriota</taxon>
    </lineage>
</organism>
<dbReference type="Proteomes" id="UP000034837">
    <property type="component" value="Unassembled WGS sequence"/>
</dbReference>
<comment type="cofactor">
    <cofactor evidence="1">
        <name>thiamine diphosphate</name>
        <dbReference type="ChEBI" id="CHEBI:58937"/>
    </cofactor>
</comment>
<dbReference type="InterPro" id="IPR029061">
    <property type="entry name" value="THDP-binding"/>
</dbReference>
<sequence length="309" mass="33701">MIPTRNGYGEGLVLAGRENKDVVVLCADLTESTRSEDFRKEFPDRFIESGIAEQNMMSVAAGLALSGKIPFVSTYSVFCPGINWGQIRVNVLQNDANVKITGAHAGISVGPDGMSHQGLEDMAIMRCLPGMVVLAPCDAIETRKATIAAAKYKGAVYLRFAREKTPVFTTEETPFQIGRAEVFYQGRDVTIIACGPLVYEALLAARELEKYKISAEVINNHTVKPLDENSILDSVRKTKAVVTVEEHQVMGGMGSAVTEMLVKNFPVPVEMIGVQDRFGESGEPDELLAAFGLTHPHIIKAVIRAMERK</sequence>
<dbReference type="SMART" id="SM00861">
    <property type="entry name" value="Transket_pyr"/>
    <property type="match status" value="1"/>
</dbReference>
<dbReference type="SUPFAM" id="SSF52922">
    <property type="entry name" value="TK C-terminal domain-like"/>
    <property type="match status" value="1"/>
</dbReference>
<dbReference type="SUPFAM" id="SSF52518">
    <property type="entry name" value="Thiamin diphosphate-binding fold (THDP-binding)"/>
    <property type="match status" value="1"/>
</dbReference>
<evidence type="ECO:0000313" key="5">
    <source>
        <dbReference type="EMBL" id="KKS55614.1"/>
    </source>
</evidence>
<name>A0A0G1A3Y4_9BACT</name>
<dbReference type="PANTHER" id="PTHR43825">
    <property type="entry name" value="PYRUVATE DEHYDROGENASE E1 COMPONENT"/>
    <property type="match status" value="1"/>
</dbReference>
<dbReference type="Pfam" id="PF02780">
    <property type="entry name" value="Transketolase_C"/>
    <property type="match status" value="1"/>
</dbReference>
<evidence type="ECO:0000256" key="2">
    <source>
        <dbReference type="ARBA" id="ARBA00007131"/>
    </source>
</evidence>
<dbReference type="FunFam" id="3.40.50.970:FF:000129">
    <property type="entry name" value="Transketolase"/>
    <property type="match status" value="1"/>
</dbReference>
<dbReference type="InterPro" id="IPR051157">
    <property type="entry name" value="PDH/Transketolase"/>
</dbReference>
<evidence type="ECO:0000313" key="6">
    <source>
        <dbReference type="Proteomes" id="UP000034837"/>
    </source>
</evidence>
<dbReference type="InterPro" id="IPR009014">
    <property type="entry name" value="Transketo_C/PFOR_II"/>
</dbReference>
<proteinExistence type="inferred from homology"/>
<dbReference type="PATRIC" id="fig|1619039.3.peg.1214"/>
<accession>A0A0G1A3Y4</accession>
<dbReference type="PANTHER" id="PTHR43825:SF1">
    <property type="entry name" value="TRANSKETOLASE-LIKE PYRIMIDINE-BINDING DOMAIN-CONTAINING PROTEIN"/>
    <property type="match status" value="1"/>
</dbReference>